<dbReference type="EMBL" id="MN740594">
    <property type="protein sequence ID" value="QHS78138.1"/>
    <property type="molecule type" value="Genomic_DNA"/>
</dbReference>
<protein>
    <submittedName>
        <fullName evidence="2">Uncharacterized protein</fullName>
    </submittedName>
</protein>
<reference evidence="2" key="1">
    <citation type="journal article" date="2020" name="Nature">
        <title>Giant virus diversity and host interactions through global metagenomics.</title>
        <authorList>
            <person name="Schulz F."/>
            <person name="Roux S."/>
            <person name="Paez-Espino D."/>
            <person name="Jungbluth S."/>
            <person name="Walsh D.A."/>
            <person name="Denef V.J."/>
            <person name="McMahon K.D."/>
            <person name="Konstantinidis K.T."/>
            <person name="Eloe-Fadrosh E.A."/>
            <person name="Kyrpides N.C."/>
            <person name="Woyke T."/>
        </authorList>
    </citation>
    <scope>NUCLEOTIDE SEQUENCE</scope>
    <source>
        <strain evidence="2">GVMAG-S-1021933-23</strain>
    </source>
</reference>
<proteinExistence type="predicted"/>
<evidence type="ECO:0000313" key="2">
    <source>
        <dbReference type="EMBL" id="QHS78138.1"/>
    </source>
</evidence>
<feature type="transmembrane region" description="Helical" evidence="1">
    <location>
        <begin position="33"/>
        <end position="54"/>
    </location>
</feature>
<sequence length="56" mass="6884">MFFFEPTFWMREVCSSTLIYVNFKKVGYTSHPILIYWDVLVCIITIEFQNYLLFYI</sequence>
<keyword evidence="1" id="KW-1133">Transmembrane helix</keyword>
<evidence type="ECO:0000256" key="1">
    <source>
        <dbReference type="SAM" id="Phobius"/>
    </source>
</evidence>
<keyword evidence="1" id="KW-0812">Transmembrane</keyword>
<accession>A0A6C0AEH5</accession>
<dbReference type="AlphaFoldDB" id="A0A6C0AEH5"/>
<keyword evidence="1" id="KW-0472">Membrane</keyword>
<name>A0A6C0AEH5_9ZZZZ</name>
<organism evidence="2">
    <name type="scientific">viral metagenome</name>
    <dbReference type="NCBI Taxonomy" id="1070528"/>
    <lineage>
        <taxon>unclassified sequences</taxon>
        <taxon>metagenomes</taxon>
        <taxon>organismal metagenomes</taxon>
    </lineage>
</organism>